<reference evidence="1" key="1">
    <citation type="submission" date="2022-04" db="EMBL/GenBank/DDBJ databases">
        <title>Chromosome-scale genome assembly of Holotrichia oblita Faldermann.</title>
        <authorList>
            <person name="Rongchong L."/>
        </authorList>
    </citation>
    <scope>NUCLEOTIDE SEQUENCE</scope>
    <source>
        <strain evidence="1">81SQS9</strain>
    </source>
</reference>
<sequence length="394" mass="47428">MDAFKVKSIHLQEWHDGAYEHFLDDFAKDYEMNSMSKRDSCIVPVSSRQISIQQVKRELCFMKRAPFIVLNECLDKLVVLRTIMGEKIDSRWYKKITYRPPNQRFASDECGDEFDIYEYTNRRKLAKLISIIHSTLYDTLMNMDQRKSVHNLITTVDVFEQEDMDAMSLIADFNENVVDFLMVTRQTKDSHDKNRHTYQSKVRDLSKMENKYEDLILYSDIKRRYLDKWENNRCYLNDFRNNSVIQDLNNTIEDYTEKIMLENRIHHETCSYFNGTYNACDHDIERWLRKYDDDLEHIEGNIFEIKINLERCENEFKLLKDDYESRSREMERWVQFKEEMRQKLEHDLRLIAAVTKIQAFWRGVMVRKHLGPYSNKKKGKGKGKDKKKGKKTKK</sequence>
<name>A0ACB9SWK8_HOLOL</name>
<evidence type="ECO:0000313" key="2">
    <source>
        <dbReference type="Proteomes" id="UP001056778"/>
    </source>
</evidence>
<gene>
    <name evidence="1" type="ORF">MML48_6g00012892</name>
</gene>
<accession>A0ACB9SWK8</accession>
<evidence type="ECO:0000313" key="1">
    <source>
        <dbReference type="EMBL" id="KAI4458928.1"/>
    </source>
</evidence>
<protein>
    <submittedName>
        <fullName evidence="1">Dynein regulatory complex protein 9</fullName>
    </submittedName>
</protein>
<proteinExistence type="predicted"/>
<keyword evidence="2" id="KW-1185">Reference proteome</keyword>
<comment type="caution">
    <text evidence="1">The sequence shown here is derived from an EMBL/GenBank/DDBJ whole genome shotgun (WGS) entry which is preliminary data.</text>
</comment>
<dbReference type="Proteomes" id="UP001056778">
    <property type="component" value="Chromosome 6"/>
</dbReference>
<organism evidence="1 2">
    <name type="scientific">Holotrichia oblita</name>
    <name type="common">Chafer beetle</name>
    <dbReference type="NCBI Taxonomy" id="644536"/>
    <lineage>
        <taxon>Eukaryota</taxon>
        <taxon>Metazoa</taxon>
        <taxon>Ecdysozoa</taxon>
        <taxon>Arthropoda</taxon>
        <taxon>Hexapoda</taxon>
        <taxon>Insecta</taxon>
        <taxon>Pterygota</taxon>
        <taxon>Neoptera</taxon>
        <taxon>Endopterygota</taxon>
        <taxon>Coleoptera</taxon>
        <taxon>Polyphaga</taxon>
        <taxon>Scarabaeiformia</taxon>
        <taxon>Scarabaeidae</taxon>
        <taxon>Melolonthinae</taxon>
        <taxon>Holotrichia</taxon>
    </lineage>
</organism>
<dbReference type="EMBL" id="CM043020">
    <property type="protein sequence ID" value="KAI4458928.1"/>
    <property type="molecule type" value="Genomic_DNA"/>
</dbReference>